<gene>
    <name evidence="1" type="ORF">B0H15DRAFT_893705</name>
</gene>
<name>A0AAD6TQ91_9AGAR</name>
<organism evidence="1 2">
    <name type="scientific">Mycena belliarum</name>
    <dbReference type="NCBI Taxonomy" id="1033014"/>
    <lineage>
        <taxon>Eukaryota</taxon>
        <taxon>Fungi</taxon>
        <taxon>Dikarya</taxon>
        <taxon>Basidiomycota</taxon>
        <taxon>Agaricomycotina</taxon>
        <taxon>Agaricomycetes</taxon>
        <taxon>Agaricomycetidae</taxon>
        <taxon>Agaricales</taxon>
        <taxon>Marasmiineae</taxon>
        <taxon>Mycenaceae</taxon>
        <taxon>Mycena</taxon>
    </lineage>
</organism>
<evidence type="ECO:0008006" key="3">
    <source>
        <dbReference type="Google" id="ProtNLM"/>
    </source>
</evidence>
<reference evidence="1" key="1">
    <citation type="submission" date="2023-03" db="EMBL/GenBank/DDBJ databases">
        <title>Massive genome expansion in bonnet fungi (Mycena s.s.) driven by repeated elements and novel gene families across ecological guilds.</title>
        <authorList>
            <consortium name="Lawrence Berkeley National Laboratory"/>
            <person name="Harder C.B."/>
            <person name="Miyauchi S."/>
            <person name="Viragh M."/>
            <person name="Kuo A."/>
            <person name="Thoen E."/>
            <person name="Andreopoulos B."/>
            <person name="Lu D."/>
            <person name="Skrede I."/>
            <person name="Drula E."/>
            <person name="Henrissat B."/>
            <person name="Morin E."/>
            <person name="Kohler A."/>
            <person name="Barry K."/>
            <person name="LaButti K."/>
            <person name="Morin E."/>
            <person name="Salamov A."/>
            <person name="Lipzen A."/>
            <person name="Mereny Z."/>
            <person name="Hegedus B."/>
            <person name="Baldrian P."/>
            <person name="Stursova M."/>
            <person name="Weitz H."/>
            <person name="Taylor A."/>
            <person name="Grigoriev I.V."/>
            <person name="Nagy L.G."/>
            <person name="Martin F."/>
            <person name="Kauserud H."/>
        </authorList>
    </citation>
    <scope>NUCLEOTIDE SEQUENCE</scope>
    <source>
        <strain evidence="1">CBHHK173m</strain>
    </source>
</reference>
<proteinExistence type="predicted"/>
<keyword evidence="2" id="KW-1185">Reference proteome</keyword>
<dbReference type="Proteomes" id="UP001222325">
    <property type="component" value="Unassembled WGS sequence"/>
</dbReference>
<dbReference type="EMBL" id="JARJCN010000086">
    <property type="protein sequence ID" value="KAJ7076002.1"/>
    <property type="molecule type" value="Genomic_DNA"/>
</dbReference>
<protein>
    <recommendedName>
        <fullName evidence="3">F-box domain-containing protein</fullName>
    </recommendedName>
</protein>
<accession>A0AAD6TQ91</accession>
<dbReference type="PANTHER" id="PTHR38926:SF72">
    <property type="entry name" value="IM:7136021-RELATED"/>
    <property type="match status" value="1"/>
</dbReference>
<dbReference type="SUPFAM" id="SSF52047">
    <property type="entry name" value="RNI-like"/>
    <property type="match status" value="1"/>
</dbReference>
<comment type="caution">
    <text evidence="1">The sequence shown here is derived from an EMBL/GenBank/DDBJ whole genome shotgun (WGS) entry which is preliminary data.</text>
</comment>
<sequence>MVYPVLTLPFDIVSRIFVYCLPQRDDALPQRTEAPLLLAAICRDWRDIALCTHELWNTMHLDLLRPHSVLKVTPLLDFWIPRAGNLPLSMSLLYKGGNSETSTEAVTALVRQYACHWGTLELHIPLAALLPLNNGTKDFTLLKKLVLNCESEFLIRKKRVVRAFTRAPKLQELHILSGSGPISPANIALPWGQLATLRLDNSTVAGCLEVLAHVPNITNLTCILWTFGGTPSGPILCLPHLRSLRLLLSHTRGSALLNRLQLPALEHLELDLPSAPQLEAVLQLIAQSACLIRWLSVKLGSSWTPADFLRFLGVLDSLEELVVRNGANSIDAVFHLLTANPFLLPKLSSLQVERTAIDFDDVAAVVADLLERRWNIPANVSFPARLESFRLTSPRVPPPDLGSDAMSRVNCLRSAGMSIQMTFCGYGSDYRYMFPETVMRLLMAQCYQTTQTNRVEERARTPRV</sequence>
<evidence type="ECO:0000313" key="2">
    <source>
        <dbReference type="Proteomes" id="UP001222325"/>
    </source>
</evidence>
<dbReference type="PANTHER" id="PTHR38926">
    <property type="entry name" value="F-BOX DOMAIN CONTAINING PROTEIN, EXPRESSED"/>
    <property type="match status" value="1"/>
</dbReference>
<evidence type="ECO:0000313" key="1">
    <source>
        <dbReference type="EMBL" id="KAJ7076002.1"/>
    </source>
</evidence>
<dbReference type="AlphaFoldDB" id="A0AAD6TQ91"/>